<reference evidence="2" key="1">
    <citation type="journal article" date="2022" name="Mol. Ecol. Resour.">
        <title>The genomes of chicory, endive, great burdock and yacon provide insights into Asteraceae palaeo-polyploidization history and plant inulin production.</title>
        <authorList>
            <person name="Fan W."/>
            <person name="Wang S."/>
            <person name="Wang H."/>
            <person name="Wang A."/>
            <person name="Jiang F."/>
            <person name="Liu H."/>
            <person name="Zhao H."/>
            <person name="Xu D."/>
            <person name="Zhang Y."/>
        </authorList>
    </citation>
    <scope>NUCLEOTIDE SEQUENCE [LARGE SCALE GENOMIC DNA]</scope>
    <source>
        <strain evidence="2">cv. Niubang</strain>
    </source>
</reference>
<protein>
    <submittedName>
        <fullName evidence="1">Uncharacterized protein</fullName>
    </submittedName>
</protein>
<sequence length="392" mass="45529">MVREKERRGSRRKENKDNLKRLATTFFFTNFPKDWKEKELWRMFSNYGVAVDVYLARKLNKDRKRYGFVRYIRVQNVKELEKDLNKIWNGGYKLFVSVEKFKRKKVEEKRRQDKLQSILEQSQTIIGNKKQKSYAEVVKDVEAREGETLSLPWDSSSNIKDKDKSDRDKGEDDDRSIEDPEEEEDMLFVPDSFEDEESSTKSPVNSQRGSRENQKGDEGSINTYTNTKLLESVADVNPLPSHRYHSSGLINSSDGLKSRPFDNLNGDEQRPKSGQNSDLNRNLGQTYEEHPIKDKLDNQTSLKQVGDLKVVRISSLSSENNNMDLNTKKKGRKKRSSMETDLVREKDDEILVAEDSDILRCSNRFLRDSKSPVKSVSSTDFDTDLEVQKIIE</sequence>
<dbReference type="EMBL" id="CM042058">
    <property type="protein sequence ID" value="KAI3684626.1"/>
    <property type="molecule type" value="Genomic_DNA"/>
</dbReference>
<comment type="caution">
    <text evidence="1">The sequence shown here is derived from an EMBL/GenBank/DDBJ whole genome shotgun (WGS) entry which is preliminary data.</text>
</comment>
<gene>
    <name evidence="1" type="ORF">L6452_33850</name>
</gene>
<reference evidence="1 2" key="2">
    <citation type="journal article" date="2022" name="Mol. Ecol. Resour.">
        <title>The genomes of chicory, endive, great burdock and yacon provide insights into Asteraceae paleo-polyploidization history and plant inulin production.</title>
        <authorList>
            <person name="Fan W."/>
            <person name="Wang S."/>
            <person name="Wang H."/>
            <person name="Wang A."/>
            <person name="Jiang F."/>
            <person name="Liu H."/>
            <person name="Zhao H."/>
            <person name="Xu D."/>
            <person name="Zhang Y."/>
        </authorList>
    </citation>
    <scope>NUCLEOTIDE SEQUENCE [LARGE SCALE GENOMIC DNA]</scope>
    <source>
        <strain evidence="2">cv. Niubang</strain>
    </source>
</reference>
<evidence type="ECO:0000313" key="1">
    <source>
        <dbReference type="EMBL" id="KAI3684626.1"/>
    </source>
</evidence>
<keyword evidence="2" id="KW-1185">Reference proteome</keyword>
<organism evidence="1 2">
    <name type="scientific">Arctium lappa</name>
    <name type="common">Greater burdock</name>
    <name type="synonym">Lappa major</name>
    <dbReference type="NCBI Taxonomy" id="4217"/>
    <lineage>
        <taxon>Eukaryota</taxon>
        <taxon>Viridiplantae</taxon>
        <taxon>Streptophyta</taxon>
        <taxon>Embryophyta</taxon>
        <taxon>Tracheophyta</taxon>
        <taxon>Spermatophyta</taxon>
        <taxon>Magnoliopsida</taxon>
        <taxon>eudicotyledons</taxon>
        <taxon>Gunneridae</taxon>
        <taxon>Pentapetalae</taxon>
        <taxon>asterids</taxon>
        <taxon>campanulids</taxon>
        <taxon>Asterales</taxon>
        <taxon>Asteraceae</taxon>
        <taxon>Carduoideae</taxon>
        <taxon>Cardueae</taxon>
        <taxon>Arctiinae</taxon>
        <taxon>Arctium</taxon>
    </lineage>
</organism>
<accession>A0ACB8YHQ9</accession>
<evidence type="ECO:0000313" key="2">
    <source>
        <dbReference type="Proteomes" id="UP001055879"/>
    </source>
</evidence>
<proteinExistence type="predicted"/>
<dbReference type="Proteomes" id="UP001055879">
    <property type="component" value="Linkage Group LG12"/>
</dbReference>
<name>A0ACB8YHQ9_ARCLA</name>